<sequence length="228" mass="26309">MLLHKSMCIEHNDFVQELLTKFVEHFSAIYGPDLVVYNIHNLIHLPDDARNYGSLNNISAFPFENYLGSLVELVRKPSNVLEQIVRRLHEEINYAQNCNPTSSSPHLRKEYKNGFIPLNMQAQKHFREVKLNGFMLSIHQPNNCANIRGDIGLIRIIVCSGDEIVLIYQKFNQQCHFFEYPISSSKIGIYVVSELCANFSTKNIKSINNKCVMLPFKKKFVIIPLNHD</sequence>
<organism evidence="1 2">
    <name type="scientific">Patella caerulea</name>
    <name type="common">Rayed Mediterranean limpet</name>
    <dbReference type="NCBI Taxonomy" id="87958"/>
    <lineage>
        <taxon>Eukaryota</taxon>
        <taxon>Metazoa</taxon>
        <taxon>Spiralia</taxon>
        <taxon>Lophotrochozoa</taxon>
        <taxon>Mollusca</taxon>
        <taxon>Gastropoda</taxon>
        <taxon>Patellogastropoda</taxon>
        <taxon>Patelloidea</taxon>
        <taxon>Patellidae</taxon>
        <taxon>Patella</taxon>
    </lineage>
</organism>
<keyword evidence="2" id="KW-1185">Reference proteome</keyword>
<name>A0AAN8PDY2_PATCE</name>
<evidence type="ECO:0000313" key="2">
    <source>
        <dbReference type="Proteomes" id="UP001347796"/>
    </source>
</evidence>
<gene>
    <name evidence="1" type="ORF">SNE40_017357</name>
</gene>
<dbReference type="Proteomes" id="UP001347796">
    <property type="component" value="Unassembled WGS sequence"/>
</dbReference>
<accession>A0AAN8PDY2</accession>
<reference evidence="1 2" key="1">
    <citation type="submission" date="2024-01" db="EMBL/GenBank/DDBJ databases">
        <title>The genome of the rayed Mediterranean limpet Patella caerulea (Linnaeus, 1758).</title>
        <authorList>
            <person name="Anh-Thu Weber A."/>
            <person name="Halstead-Nussloch G."/>
        </authorList>
    </citation>
    <scope>NUCLEOTIDE SEQUENCE [LARGE SCALE GENOMIC DNA]</scope>
    <source>
        <strain evidence="1">AATW-2023a</strain>
        <tissue evidence="1">Whole specimen</tissue>
    </source>
</reference>
<dbReference type="PANTHER" id="PTHR33053:SF24">
    <property type="entry name" value="TRANSPOSASE DOMAIN-CONTAINING PROTEIN"/>
    <property type="match status" value="1"/>
</dbReference>
<dbReference type="EMBL" id="JAZGQO010000011">
    <property type="protein sequence ID" value="KAK6173999.1"/>
    <property type="molecule type" value="Genomic_DNA"/>
</dbReference>
<dbReference type="PANTHER" id="PTHR33053">
    <property type="entry name" value="PROTEIN, PUTATIVE-RELATED"/>
    <property type="match status" value="1"/>
</dbReference>
<proteinExistence type="predicted"/>
<evidence type="ECO:0000313" key="1">
    <source>
        <dbReference type="EMBL" id="KAK6173999.1"/>
    </source>
</evidence>
<dbReference type="AlphaFoldDB" id="A0AAN8PDY2"/>
<comment type="caution">
    <text evidence="1">The sequence shown here is derived from an EMBL/GenBank/DDBJ whole genome shotgun (WGS) entry which is preliminary data.</text>
</comment>
<protein>
    <submittedName>
        <fullName evidence="1">Uncharacterized protein</fullName>
    </submittedName>
</protein>